<sequence>MSRLLIRKASPEGRVKSGRSAGAASAPATPLPPSPQNDLAKPTDTNPPQQDNERKRRTD</sequence>
<proteinExistence type="predicted"/>
<dbReference type="AlphaFoldDB" id="A0A840MLD8"/>
<dbReference type="EMBL" id="JACHHY010000006">
    <property type="protein sequence ID" value="MBB5017949.1"/>
    <property type="molecule type" value="Genomic_DNA"/>
</dbReference>
<protein>
    <submittedName>
        <fullName evidence="2">Uncharacterized protein</fullName>
    </submittedName>
</protein>
<gene>
    <name evidence="2" type="ORF">HNQ59_001234</name>
</gene>
<evidence type="ECO:0000313" key="3">
    <source>
        <dbReference type="Proteomes" id="UP000575898"/>
    </source>
</evidence>
<dbReference type="RefSeq" id="WP_184036510.1">
    <property type="nucleotide sequence ID" value="NZ_JACHHY010000006.1"/>
</dbReference>
<organism evidence="2 3">
    <name type="scientific">Chitinivorax tropicus</name>
    <dbReference type="NCBI Taxonomy" id="714531"/>
    <lineage>
        <taxon>Bacteria</taxon>
        <taxon>Pseudomonadati</taxon>
        <taxon>Pseudomonadota</taxon>
        <taxon>Betaproteobacteria</taxon>
        <taxon>Chitinivorax</taxon>
    </lineage>
</organism>
<name>A0A840MLD8_9PROT</name>
<evidence type="ECO:0000313" key="2">
    <source>
        <dbReference type="EMBL" id="MBB5017949.1"/>
    </source>
</evidence>
<reference evidence="2 3" key="1">
    <citation type="submission" date="2020-08" db="EMBL/GenBank/DDBJ databases">
        <title>Genomic Encyclopedia of Type Strains, Phase IV (KMG-IV): sequencing the most valuable type-strain genomes for metagenomic binning, comparative biology and taxonomic classification.</title>
        <authorList>
            <person name="Goeker M."/>
        </authorList>
    </citation>
    <scope>NUCLEOTIDE SEQUENCE [LARGE SCALE GENOMIC DNA]</scope>
    <source>
        <strain evidence="2 3">DSM 27165</strain>
    </source>
</reference>
<comment type="caution">
    <text evidence="2">The sequence shown here is derived from an EMBL/GenBank/DDBJ whole genome shotgun (WGS) entry which is preliminary data.</text>
</comment>
<evidence type="ECO:0000256" key="1">
    <source>
        <dbReference type="SAM" id="MobiDB-lite"/>
    </source>
</evidence>
<dbReference type="Proteomes" id="UP000575898">
    <property type="component" value="Unassembled WGS sequence"/>
</dbReference>
<feature type="region of interest" description="Disordered" evidence="1">
    <location>
        <begin position="1"/>
        <end position="59"/>
    </location>
</feature>
<accession>A0A840MLD8</accession>
<keyword evidence="3" id="KW-1185">Reference proteome</keyword>